<organism evidence="1 2">
    <name type="scientific">Tieghemostelium lacteum</name>
    <name type="common">Slime mold</name>
    <name type="synonym">Dictyostelium lacteum</name>
    <dbReference type="NCBI Taxonomy" id="361077"/>
    <lineage>
        <taxon>Eukaryota</taxon>
        <taxon>Amoebozoa</taxon>
        <taxon>Evosea</taxon>
        <taxon>Eumycetozoa</taxon>
        <taxon>Dictyostelia</taxon>
        <taxon>Dictyosteliales</taxon>
        <taxon>Raperosteliaceae</taxon>
        <taxon>Tieghemostelium</taxon>
    </lineage>
</organism>
<evidence type="ECO:0000313" key="2">
    <source>
        <dbReference type="Proteomes" id="UP000076078"/>
    </source>
</evidence>
<reference evidence="1 2" key="1">
    <citation type="submission" date="2015-12" db="EMBL/GenBank/DDBJ databases">
        <title>Dictyostelia acquired genes for synthesis and detection of signals that induce cell-type specialization by lateral gene transfer from prokaryotes.</title>
        <authorList>
            <person name="Gloeckner G."/>
            <person name="Schaap P."/>
        </authorList>
    </citation>
    <scope>NUCLEOTIDE SEQUENCE [LARGE SCALE GENOMIC DNA]</scope>
    <source>
        <strain evidence="1 2">TK</strain>
    </source>
</reference>
<dbReference type="InParanoid" id="A0A151ZJI2"/>
<gene>
    <name evidence="1" type="ORF">DLAC_04446</name>
</gene>
<dbReference type="AlphaFoldDB" id="A0A151ZJI2"/>
<name>A0A151ZJI2_TIELA</name>
<sequence length="536" mass="62512">MSIIPNLLTQNILNKILNSYGKTNQPVVVIAEFIKKFSVVCKLWKSDILRKLVLNVTIDFLYFAKYQRPLVVTAIKLMQIYGVQFKLNCKAKETETLQMFRNQINKMDSVDGFENFSNLNTILLEVDKYYNNDIDKLRIQLKTVKETRPHIKICISHYFNITDPNWINLYTHDNVVNKLAFGRISIKIDYSVLPPLPTPPPKPNSLVKLELFNLESTNTEIIEYILKYCSMSLQHLEIKDNFSQYNLENLTDIPMPSLKCIYYKTSRIYPMESVVKFINSTYSKKVSLSIKIKEYEPSQFKHLVINNHNIKNFKFSGLPRDITYLDLWQDLGTLKNINVYYHENLKGYNSYTNLEKLKINTGKYLELYDGDASFKSFLNVLHSSRNLILLKLGQLRSSELVVIMQSIKTLTKLWVELVYIGSQQNVNEIFNEIYCHQTLKKLYIYEYNSIPAFQVSGNFLQFLIDTLERNHVISDLQLPEVSDSSLSIDLLNQLDNTLSRNHSILFIGLTTEIEISPNYPELLNILNKYLIETFLL</sequence>
<dbReference type="Proteomes" id="UP000076078">
    <property type="component" value="Unassembled WGS sequence"/>
</dbReference>
<evidence type="ECO:0000313" key="1">
    <source>
        <dbReference type="EMBL" id="KYQ94158.1"/>
    </source>
</evidence>
<protein>
    <submittedName>
        <fullName evidence="1">Uncharacterized protein</fullName>
    </submittedName>
</protein>
<keyword evidence="2" id="KW-1185">Reference proteome</keyword>
<accession>A0A151ZJI2</accession>
<dbReference type="EMBL" id="LODT01000022">
    <property type="protein sequence ID" value="KYQ94158.1"/>
    <property type="molecule type" value="Genomic_DNA"/>
</dbReference>
<comment type="caution">
    <text evidence="1">The sequence shown here is derived from an EMBL/GenBank/DDBJ whole genome shotgun (WGS) entry which is preliminary data.</text>
</comment>
<proteinExistence type="predicted"/>